<dbReference type="AlphaFoldDB" id="A0A6J6VZL3"/>
<evidence type="ECO:0000256" key="1">
    <source>
        <dbReference type="SAM" id="Phobius"/>
    </source>
</evidence>
<dbReference type="AntiFam" id="ANF00161">
    <property type="entry name" value="Shadow ORF (opposite leuA)"/>
</dbReference>
<reference evidence="2" key="1">
    <citation type="submission" date="2020-05" db="EMBL/GenBank/DDBJ databases">
        <authorList>
            <person name="Chiriac C."/>
            <person name="Salcher M."/>
            <person name="Ghai R."/>
            <person name="Kavagutti S V."/>
        </authorList>
    </citation>
    <scope>NUCLEOTIDE SEQUENCE</scope>
</reference>
<evidence type="ECO:0000313" key="2">
    <source>
        <dbReference type="EMBL" id="CAB4776213.1"/>
    </source>
</evidence>
<sequence length="169" mass="18230">MNTWIRLLLAWRTASHARSISLKPVRERAAIVGPCTCLAMASTDSKSPSLAIGKPASMMSTPRRASCSAISSFSPVSSEIPGLCSPSLRVVSKIFTLSMGFILLLGSWVLVISVLVMTVFVMRASVGQQKTPPALRARGGIGEHLGGAHRYVSRRLVLVEIDPLDFMMF</sequence>
<dbReference type="EMBL" id="CAEZZU010000060">
    <property type="protein sequence ID" value="CAB4776213.1"/>
    <property type="molecule type" value="Genomic_DNA"/>
</dbReference>
<feature type="transmembrane region" description="Helical" evidence="1">
    <location>
        <begin position="94"/>
        <end position="121"/>
    </location>
</feature>
<organism evidence="2">
    <name type="scientific">freshwater metagenome</name>
    <dbReference type="NCBI Taxonomy" id="449393"/>
    <lineage>
        <taxon>unclassified sequences</taxon>
        <taxon>metagenomes</taxon>
        <taxon>ecological metagenomes</taxon>
    </lineage>
</organism>
<accession>A0A6J6VZL3</accession>
<keyword evidence="1" id="KW-0812">Transmembrane</keyword>
<protein>
    <submittedName>
        <fullName evidence="2">Unannotated protein</fullName>
    </submittedName>
</protein>
<proteinExistence type="predicted"/>
<gene>
    <name evidence="2" type="ORF">UFOPK2925_00550</name>
</gene>
<name>A0A6J6VZL3_9ZZZZ</name>
<keyword evidence="1" id="KW-1133">Transmembrane helix</keyword>
<keyword evidence="1" id="KW-0472">Membrane</keyword>